<dbReference type="EMBL" id="BCWF01000007">
    <property type="protein sequence ID" value="GAT20325.1"/>
    <property type="molecule type" value="Genomic_DNA"/>
</dbReference>
<comment type="caution">
    <text evidence="1">The sequence shown here is derived from an EMBL/GenBank/DDBJ whole genome shotgun (WGS) entry which is preliminary data.</text>
</comment>
<evidence type="ECO:0000313" key="1">
    <source>
        <dbReference type="EMBL" id="GAT20325.1"/>
    </source>
</evidence>
<name>A0A146F2F0_ASPKA</name>
<dbReference type="AlphaFoldDB" id="A0A146F2F0"/>
<dbReference type="Proteomes" id="UP000075230">
    <property type="component" value="Unassembled WGS sequence"/>
</dbReference>
<sequence length="282" mass="31852">MPLLIGYSDSPEIKTLNDFFFLNYSKANMMEFDKSIFDEVKHNTKVIINDIEYQGFGVGKANNGLLTSQLNHDLNFDPEILAVHLIVGYPSYSEYKEGATDLFKPSTLLGGYKYQRKYRFSNGATFSSFHNISFDEKKGLSGCFTTRDFPSEAFAGQTWDVQDLVETFIPSGPGLIKSVMAVEWKGDQRNLSAVVESEYYLNHNPELPGLHWRHVTFRTDKAIKGIYIQSEKITVHRDLKEVGGEPENLLARQLPVEAKGREKTREEAEATQLNAAVAVSTF</sequence>
<proteinExistence type="predicted"/>
<reference evidence="2" key="2">
    <citation type="submission" date="2016-02" db="EMBL/GenBank/DDBJ databases">
        <title>Genome sequencing of Aspergillus luchuensis NBRC 4314.</title>
        <authorList>
            <person name="Yamada O."/>
        </authorList>
    </citation>
    <scope>NUCLEOTIDE SEQUENCE [LARGE SCALE GENOMIC DNA]</scope>
    <source>
        <strain evidence="2">RIB 2604</strain>
    </source>
</reference>
<dbReference type="InterPro" id="IPR009017">
    <property type="entry name" value="GFP"/>
</dbReference>
<organism evidence="1 2">
    <name type="scientific">Aspergillus kawachii</name>
    <name type="common">White koji mold</name>
    <name type="synonym">Aspergillus awamori var. kawachi</name>
    <dbReference type="NCBI Taxonomy" id="1069201"/>
    <lineage>
        <taxon>Eukaryota</taxon>
        <taxon>Fungi</taxon>
        <taxon>Dikarya</taxon>
        <taxon>Ascomycota</taxon>
        <taxon>Pezizomycotina</taxon>
        <taxon>Eurotiomycetes</taxon>
        <taxon>Eurotiomycetidae</taxon>
        <taxon>Eurotiales</taxon>
        <taxon>Aspergillaceae</taxon>
        <taxon>Aspergillus</taxon>
        <taxon>Aspergillus subgen. Circumdati</taxon>
    </lineage>
</organism>
<reference evidence="1 2" key="1">
    <citation type="journal article" date="2016" name="DNA Res.">
        <title>Genome sequence of Aspergillus luchuensis NBRC 4314.</title>
        <authorList>
            <person name="Yamada O."/>
            <person name="Machida M."/>
            <person name="Hosoyama A."/>
            <person name="Goto M."/>
            <person name="Takahashi T."/>
            <person name="Futagami T."/>
            <person name="Yamagata Y."/>
            <person name="Takeuchi M."/>
            <person name="Kobayashi T."/>
            <person name="Koike H."/>
            <person name="Abe K."/>
            <person name="Asai K."/>
            <person name="Arita M."/>
            <person name="Fujita N."/>
            <person name="Fukuda K."/>
            <person name="Higa K."/>
            <person name="Horikawa H."/>
            <person name="Ishikawa T."/>
            <person name="Jinno K."/>
            <person name="Kato Y."/>
            <person name="Kirimura K."/>
            <person name="Mizutani O."/>
            <person name="Nakasone K."/>
            <person name="Sano M."/>
            <person name="Shiraishi Y."/>
            <person name="Tsukahara M."/>
            <person name="Gomi K."/>
        </authorList>
    </citation>
    <scope>NUCLEOTIDE SEQUENCE [LARGE SCALE GENOMIC DNA]</scope>
    <source>
        <strain evidence="1 2">RIB 2604</strain>
    </source>
</reference>
<dbReference type="SUPFAM" id="SSF54511">
    <property type="entry name" value="GFP-like"/>
    <property type="match status" value="1"/>
</dbReference>
<evidence type="ECO:0000313" key="2">
    <source>
        <dbReference type="Proteomes" id="UP000075230"/>
    </source>
</evidence>
<dbReference type="Gene3D" id="2.40.155.10">
    <property type="entry name" value="Green fluorescent protein"/>
    <property type="match status" value="1"/>
</dbReference>
<gene>
    <name evidence="1" type="ORF">RIB2604_00700030</name>
</gene>
<protein>
    <submittedName>
        <fullName evidence="1">Uncharacterized protein</fullName>
    </submittedName>
</protein>
<accession>A0A146F2F0</accession>
<dbReference type="VEuPathDB" id="FungiDB:ASPFODRAFT_85676"/>